<proteinExistence type="predicted"/>
<name>A0A8E2D660_9PORP</name>
<dbReference type="EMBL" id="JACCCY010000004">
    <property type="protein sequence ID" value="NYI50525.1"/>
    <property type="molecule type" value="Genomic_DNA"/>
</dbReference>
<dbReference type="Proteomes" id="UP000574332">
    <property type="component" value="Unassembled WGS sequence"/>
</dbReference>
<keyword evidence="2" id="KW-1185">Reference proteome</keyword>
<organism evidence="1 2">
    <name type="scientific">Macellibacteroides fermentans</name>
    <dbReference type="NCBI Taxonomy" id="879969"/>
    <lineage>
        <taxon>Bacteria</taxon>
        <taxon>Pseudomonadati</taxon>
        <taxon>Bacteroidota</taxon>
        <taxon>Bacteroidia</taxon>
        <taxon>Bacteroidales</taxon>
        <taxon>Porphyromonadaceae</taxon>
        <taxon>Macellibacteroides</taxon>
    </lineage>
</organism>
<protein>
    <submittedName>
        <fullName evidence="1">Uncharacterized protein</fullName>
    </submittedName>
</protein>
<dbReference type="AlphaFoldDB" id="A0A8E2D660"/>
<gene>
    <name evidence="1" type="ORF">F5613_002687</name>
</gene>
<evidence type="ECO:0000313" key="1">
    <source>
        <dbReference type="EMBL" id="NYI50525.1"/>
    </source>
</evidence>
<evidence type="ECO:0000313" key="2">
    <source>
        <dbReference type="Proteomes" id="UP000574332"/>
    </source>
</evidence>
<accession>A0A8E2D660</accession>
<comment type="caution">
    <text evidence="1">The sequence shown here is derived from an EMBL/GenBank/DDBJ whole genome shotgun (WGS) entry which is preliminary data.</text>
</comment>
<sequence>MSYIRIVKRIRQDAFRKQAAFYFLMSKIIKIKLRFK</sequence>
<reference evidence="1 2" key="1">
    <citation type="submission" date="2020-07" db="EMBL/GenBank/DDBJ databases">
        <title>Genomic Encyclopedia of Type Strains, Phase IV (KMG-IV): sequencing the most valuable type-strain genomes for metagenomic binning, comparative biology and taxonomic classification.</title>
        <authorList>
            <person name="Goeker M."/>
        </authorList>
    </citation>
    <scope>NUCLEOTIDE SEQUENCE [LARGE SCALE GENOMIC DNA]</scope>
    <source>
        <strain evidence="1 2">DSM 23697</strain>
    </source>
</reference>